<dbReference type="AlphaFoldDB" id="A0A9N9AHW7"/>
<dbReference type="OrthoDB" id="2434342at2759"/>
<dbReference type="EMBL" id="CAJVPV010002609">
    <property type="protein sequence ID" value="CAG8531132.1"/>
    <property type="molecule type" value="Genomic_DNA"/>
</dbReference>
<accession>A0A9N9AHW7</accession>
<evidence type="ECO:0000313" key="2">
    <source>
        <dbReference type="Proteomes" id="UP000789342"/>
    </source>
</evidence>
<comment type="caution">
    <text evidence="1">The sequence shown here is derived from an EMBL/GenBank/DDBJ whole genome shotgun (WGS) entry which is preliminary data.</text>
</comment>
<reference evidence="1" key="1">
    <citation type="submission" date="2021-06" db="EMBL/GenBank/DDBJ databases">
        <authorList>
            <person name="Kallberg Y."/>
            <person name="Tangrot J."/>
            <person name="Rosling A."/>
        </authorList>
    </citation>
    <scope>NUCLEOTIDE SEQUENCE</scope>
    <source>
        <strain evidence="1">CL551</strain>
    </source>
</reference>
<dbReference type="Proteomes" id="UP000789342">
    <property type="component" value="Unassembled WGS sequence"/>
</dbReference>
<gene>
    <name evidence="1" type="ORF">AMORRO_LOCUS4677</name>
</gene>
<sequence>MKSANQKTRWLEEVKDLWQAIKKTINHELQSNINAQIKEATQKRMEQYLKSKKKMINSILLREHKTIEMNTIVIKDPETTIITEPKEIKELAKKHFSH</sequence>
<proteinExistence type="predicted"/>
<organism evidence="1 2">
    <name type="scientific">Acaulospora morrowiae</name>
    <dbReference type="NCBI Taxonomy" id="94023"/>
    <lineage>
        <taxon>Eukaryota</taxon>
        <taxon>Fungi</taxon>
        <taxon>Fungi incertae sedis</taxon>
        <taxon>Mucoromycota</taxon>
        <taxon>Glomeromycotina</taxon>
        <taxon>Glomeromycetes</taxon>
        <taxon>Diversisporales</taxon>
        <taxon>Acaulosporaceae</taxon>
        <taxon>Acaulospora</taxon>
    </lineage>
</organism>
<protein>
    <submittedName>
        <fullName evidence="1">4286_t:CDS:1</fullName>
    </submittedName>
</protein>
<name>A0A9N9AHW7_9GLOM</name>
<keyword evidence="2" id="KW-1185">Reference proteome</keyword>
<evidence type="ECO:0000313" key="1">
    <source>
        <dbReference type="EMBL" id="CAG8531132.1"/>
    </source>
</evidence>